<comment type="caution">
    <text evidence="2">The sequence shown here is derived from an EMBL/GenBank/DDBJ whole genome shotgun (WGS) entry which is preliminary data.</text>
</comment>
<keyword evidence="1" id="KW-0175">Coiled coil</keyword>
<organism evidence="2 3">
    <name type="scientific">Paramecium sonneborni</name>
    <dbReference type="NCBI Taxonomy" id="65129"/>
    <lineage>
        <taxon>Eukaryota</taxon>
        <taxon>Sar</taxon>
        <taxon>Alveolata</taxon>
        <taxon>Ciliophora</taxon>
        <taxon>Intramacronucleata</taxon>
        <taxon>Oligohymenophorea</taxon>
        <taxon>Peniculida</taxon>
        <taxon>Parameciidae</taxon>
        <taxon>Paramecium</taxon>
    </lineage>
</organism>
<protein>
    <submittedName>
        <fullName evidence="2">Uncharacterized protein</fullName>
    </submittedName>
</protein>
<proteinExistence type="predicted"/>
<evidence type="ECO:0000256" key="1">
    <source>
        <dbReference type="SAM" id="Coils"/>
    </source>
</evidence>
<evidence type="ECO:0000313" key="2">
    <source>
        <dbReference type="EMBL" id="CAD8130076.1"/>
    </source>
</evidence>
<reference evidence="2" key="1">
    <citation type="submission" date="2021-01" db="EMBL/GenBank/DDBJ databases">
        <authorList>
            <consortium name="Genoscope - CEA"/>
            <person name="William W."/>
        </authorList>
    </citation>
    <scope>NUCLEOTIDE SEQUENCE</scope>
</reference>
<evidence type="ECO:0000313" key="3">
    <source>
        <dbReference type="Proteomes" id="UP000692954"/>
    </source>
</evidence>
<name>A0A8S1RPI8_9CILI</name>
<feature type="coiled-coil region" evidence="1">
    <location>
        <begin position="45"/>
        <end position="90"/>
    </location>
</feature>
<keyword evidence="3" id="KW-1185">Reference proteome</keyword>
<dbReference type="EMBL" id="CAJJDN010000261">
    <property type="protein sequence ID" value="CAD8130076.1"/>
    <property type="molecule type" value="Genomic_DNA"/>
</dbReference>
<dbReference type="Proteomes" id="UP000692954">
    <property type="component" value="Unassembled WGS sequence"/>
</dbReference>
<sequence>MCDACTENEFSEKVILFSKALGIKKEINDWQSQILFEIQNIKKIVESMKVEILKQLNELDKIIEEWIKQIKVYQNQNDQLNQLFDEIQDSNYHLNKSSVTKIQNVLFKLKVEYLQFLIFKIQYSHNSLDFINNNLINRLMLNKNVKILFIESKEMSKNDLELIEMIFIQKFEWGNNTIFNKLLLEIENFQVYNGVKIVELTTQNSILRIAQLTPENLQLGYDITCDKIIFDIDQSQLEYQLNLVQQFKNLYPENSKKQTICFLIYEWGSRKDRINNSLIENYDVLIDITKYYHLNIIEIFDIILKKMVNNVQQKSKSSEFDKQFQFDNIKNKQVNKLWSENKEINSFYQNFLNLNVKVIKIDSIKYDILFLFLNQIFYCCTTNQFQKITQETFKAFGKLYLIEFDPNMNPNYLIQEGCFEIDIKQAIFKLNGQGIEYCQKSNKIKYEGYFEEGCLRNNKINNNQAKSQSNNQSISIVIKDQYQVPSWCRFNQQINLNDLQIQKSKLWLSSNIIDAFVLYLNLNSEKQYFSLTEVQRNNIQRILFMPTSLTTNFVKPYDFNQAKKIFEEELLQYQEKLIMI</sequence>
<gene>
    <name evidence="2" type="ORF">PSON_ATCC_30995.1.T2610004</name>
</gene>
<accession>A0A8S1RPI8</accession>
<dbReference type="AlphaFoldDB" id="A0A8S1RPI8"/>